<evidence type="ECO:0000313" key="3">
    <source>
        <dbReference type="Proteomes" id="UP000259328"/>
    </source>
</evidence>
<evidence type="ECO:0000256" key="1">
    <source>
        <dbReference type="SAM" id="Phobius"/>
    </source>
</evidence>
<keyword evidence="1" id="KW-0812">Transmembrane</keyword>
<organism evidence="2 3">
    <name type="scientific">Mycoplasmopsis synoviae</name>
    <name type="common">Mycoplasma synoviae</name>
    <dbReference type="NCBI Taxonomy" id="2109"/>
    <lineage>
        <taxon>Bacteria</taxon>
        <taxon>Bacillati</taxon>
        <taxon>Mycoplasmatota</taxon>
        <taxon>Mycoplasmoidales</taxon>
        <taxon>Metamycoplasmataceae</taxon>
        <taxon>Mycoplasmopsis</taxon>
    </lineage>
</organism>
<reference evidence="3" key="1">
    <citation type="submission" date="2018-06" db="EMBL/GenBank/DDBJ databases">
        <authorList>
            <consortium name="Pathogen Informatics"/>
        </authorList>
    </citation>
    <scope>NUCLEOTIDE SEQUENCE [LARGE SCALE GENOMIC DNA]</scope>
    <source>
        <strain evidence="3">NCTC10124</strain>
    </source>
</reference>
<dbReference type="Proteomes" id="UP000259328">
    <property type="component" value="Chromosome"/>
</dbReference>
<feature type="transmembrane region" description="Helical" evidence="1">
    <location>
        <begin position="37"/>
        <end position="70"/>
    </location>
</feature>
<dbReference type="AlphaFoldDB" id="A0A3B0P8E3"/>
<accession>A0A3B0P8E3</accession>
<name>A0A3B0P8E3_MYCSY</name>
<feature type="transmembrane region" description="Helical" evidence="1">
    <location>
        <begin position="76"/>
        <end position="99"/>
    </location>
</feature>
<proteinExistence type="predicted"/>
<keyword evidence="1" id="KW-0472">Membrane</keyword>
<evidence type="ECO:0000313" key="2">
    <source>
        <dbReference type="EMBL" id="SYV92307.1"/>
    </source>
</evidence>
<feature type="non-terminal residue" evidence="2">
    <location>
        <position position="107"/>
    </location>
</feature>
<protein>
    <submittedName>
        <fullName evidence="2">Predicted membrane protein</fullName>
    </submittedName>
</protein>
<dbReference type="EMBL" id="LS991953">
    <property type="protein sequence ID" value="SYV92307.1"/>
    <property type="molecule type" value="Genomic_DNA"/>
</dbReference>
<feature type="transmembrane region" description="Helical" evidence="1">
    <location>
        <begin position="6"/>
        <end position="30"/>
    </location>
</feature>
<sequence>MSIKRIAYFGMYLGIILGLSLIPYIGLITIGPVSINIITIVIIIASFHLGFFGGLASGAFVGLGSFLAALLYGRILFIYFDIAFLPRLLVGALIGVIVIKIKKITIW</sequence>
<gene>
    <name evidence="2" type="ORF">NCTC10124_00019</name>
</gene>
<dbReference type="Gene3D" id="1.10.1760.20">
    <property type="match status" value="1"/>
</dbReference>
<keyword evidence="1" id="KW-1133">Transmembrane helix</keyword>